<proteinExistence type="predicted"/>
<dbReference type="InterPro" id="IPR008988">
    <property type="entry name" value="Transcriptional_repressor_C"/>
</dbReference>
<dbReference type="GO" id="GO:0046914">
    <property type="term" value="F:transition metal ion binding"/>
    <property type="evidence" value="ECO:0007669"/>
    <property type="project" value="InterPro"/>
</dbReference>
<name>A0A317G375_BUTFI</name>
<dbReference type="EMBL" id="NXNG01000001">
    <property type="protein sequence ID" value="PWT28408.1"/>
    <property type="molecule type" value="Genomic_DNA"/>
</dbReference>
<dbReference type="SMART" id="SM00899">
    <property type="entry name" value="FeoA"/>
    <property type="match status" value="1"/>
</dbReference>
<sequence>MLALFAQNIKTQYGGFRMSLCEVENNGTYRITRMNLEDANGERLKNLGLKQGTEVKVISRKKQGSLIIESCGRQIALCKNFASAIDVE</sequence>
<keyword evidence="4" id="KW-1185">Reference proteome</keyword>
<dbReference type="Pfam" id="PF04023">
    <property type="entry name" value="FeoA"/>
    <property type="match status" value="1"/>
</dbReference>
<gene>
    <name evidence="3" type="ORF">CPT75_15425</name>
</gene>
<reference evidence="3 4" key="1">
    <citation type="submission" date="2017-09" db="EMBL/GenBank/DDBJ databases">
        <title>High-quality draft genome sequence of Butyrivibrio fibrisolvens INBov1, isolated from cow rumen.</title>
        <authorList>
            <person name="Rodriguez Hernaez J."/>
            <person name="Rivarola M."/>
            <person name="Paniego N."/>
            <person name="Cravero S."/>
            <person name="Ceron Cucchi M."/>
            <person name="Martinez M.C."/>
        </authorList>
    </citation>
    <scope>NUCLEOTIDE SEQUENCE [LARGE SCALE GENOMIC DNA]</scope>
    <source>
        <strain evidence="3 4">INBov1</strain>
    </source>
</reference>
<dbReference type="SUPFAM" id="SSF50037">
    <property type="entry name" value="C-terminal domain of transcriptional repressors"/>
    <property type="match status" value="1"/>
</dbReference>
<dbReference type="Proteomes" id="UP000245488">
    <property type="component" value="Chromosome"/>
</dbReference>
<dbReference type="Gene3D" id="2.30.30.90">
    <property type="match status" value="1"/>
</dbReference>
<evidence type="ECO:0000256" key="1">
    <source>
        <dbReference type="ARBA" id="ARBA00023004"/>
    </source>
</evidence>
<organism evidence="3 4">
    <name type="scientific">Butyrivibrio fibrisolvens</name>
    <dbReference type="NCBI Taxonomy" id="831"/>
    <lineage>
        <taxon>Bacteria</taxon>
        <taxon>Bacillati</taxon>
        <taxon>Bacillota</taxon>
        <taxon>Clostridia</taxon>
        <taxon>Lachnospirales</taxon>
        <taxon>Lachnospiraceae</taxon>
        <taxon>Butyrivibrio</taxon>
    </lineage>
</organism>
<accession>A0A317G375</accession>
<keyword evidence="1" id="KW-0408">Iron</keyword>
<evidence type="ECO:0000313" key="4">
    <source>
        <dbReference type="Proteomes" id="UP000245488"/>
    </source>
</evidence>
<evidence type="ECO:0000313" key="3">
    <source>
        <dbReference type="EMBL" id="PWT28408.1"/>
    </source>
</evidence>
<dbReference type="AlphaFoldDB" id="A0A317G375"/>
<dbReference type="InterPro" id="IPR038157">
    <property type="entry name" value="FeoA_core_dom"/>
</dbReference>
<evidence type="ECO:0000259" key="2">
    <source>
        <dbReference type="SMART" id="SM00899"/>
    </source>
</evidence>
<comment type="caution">
    <text evidence="3">The sequence shown here is derived from an EMBL/GenBank/DDBJ whole genome shotgun (WGS) entry which is preliminary data.</text>
</comment>
<dbReference type="OrthoDB" id="2005218at2"/>
<protein>
    <submittedName>
        <fullName evidence="3">Ferrous iron transport protein A</fullName>
    </submittedName>
</protein>
<feature type="domain" description="Ferrous iron transporter FeoA-like" evidence="2">
    <location>
        <begin position="18"/>
        <end position="88"/>
    </location>
</feature>
<dbReference type="InterPro" id="IPR007167">
    <property type="entry name" value="Fe-transptr_FeoA-like"/>
</dbReference>